<dbReference type="AlphaFoldDB" id="A0A660L6M6"/>
<dbReference type="PANTHER" id="PTHR43357:SF4">
    <property type="entry name" value="INNER MEMBRANE ABC TRANSPORTER PERMEASE PROTEIN YDCV"/>
    <property type="match status" value="1"/>
</dbReference>
<dbReference type="CDD" id="cd06261">
    <property type="entry name" value="TM_PBP2"/>
    <property type="match status" value="2"/>
</dbReference>
<feature type="transmembrane region" description="Helical" evidence="8">
    <location>
        <begin position="487"/>
        <end position="507"/>
    </location>
</feature>
<feature type="transmembrane region" description="Helical" evidence="8">
    <location>
        <begin position="29"/>
        <end position="51"/>
    </location>
</feature>
<dbReference type="PANTHER" id="PTHR43357">
    <property type="entry name" value="INNER MEMBRANE ABC TRANSPORTER PERMEASE PROTEIN YDCV"/>
    <property type="match status" value="1"/>
</dbReference>
<feature type="transmembrane region" description="Helical" evidence="8">
    <location>
        <begin position="543"/>
        <end position="562"/>
    </location>
</feature>
<comment type="similarity">
    <text evidence="8">Belongs to the binding-protein-dependent transport system permease family.</text>
</comment>
<evidence type="ECO:0000256" key="7">
    <source>
        <dbReference type="ARBA" id="ARBA00023136"/>
    </source>
</evidence>
<dbReference type="InterPro" id="IPR000515">
    <property type="entry name" value="MetI-like"/>
</dbReference>
<dbReference type="PROSITE" id="PS50928">
    <property type="entry name" value="ABC_TM1"/>
    <property type="match status" value="2"/>
</dbReference>
<keyword evidence="5 8" id="KW-0812">Transmembrane</keyword>
<feature type="transmembrane region" description="Helical" evidence="8">
    <location>
        <begin position="308"/>
        <end position="335"/>
    </location>
</feature>
<evidence type="ECO:0000256" key="3">
    <source>
        <dbReference type="ARBA" id="ARBA00022475"/>
    </source>
</evidence>
<keyword evidence="4" id="KW-0997">Cell inner membrane</keyword>
<proteinExistence type="inferred from homology"/>
<feature type="domain" description="ABC transmembrane type-1" evidence="9">
    <location>
        <begin position="365"/>
        <end position="557"/>
    </location>
</feature>
<keyword evidence="11" id="KW-1185">Reference proteome</keyword>
<sequence length="583" mass="62386">MEKRHGQTDADIPQTNASRWDRVSRVGEAAVVIAIVAFFAGPLIALLGQSLRLGPSAEMLSLFISPRTTSMLWNTAVMVAGGTALAMVIGTTIGVIVSFTDLPGRTFISVFVWLPLVLPSYVIALSWASLFEKNALLEQTLGILGIPWAGWSIYTLGGMTLVMGLTHYPLVYLFVVRAARNVPETLYLAARASGAPPAFAFSRAVLPLLRPALAAGSALAFLASLDNFGIPAFLGIPGNVPVLSTYIYEQVAGFGPSAFARAATLSLLLVAIAMTGIYGFRKWSQHDVSEAFGEDRWRNPVELGPFKWPLFALVLAFLLFTSVLPLLGLGLGAIVRAYGLPPTPENWTLNHFATVLGDPRIHRAATNSALLSLSAAAGTIVLGTAVTLRQRQSPNFMWRATSSLMTLPFALPGIVVALGLIIFWASPVGNMIGGVYGTLAMLWIAYIVRFSAVGVRSAEAAFSRLDVRLEQAAQVSGARLGVRLSRIVFPLVAGELLGGMLLVVLLAGTELTLSALLASSGQETVGMRIFQMEQGGALSEARAFAFTIATFVLFLFALSEAFRKRRLQMQEQKEEPIASGGWS</sequence>
<accession>A0A660L6M6</accession>
<comment type="caution">
    <text evidence="10">The sequence shown here is derived from an EMBL/GenBank/DDBJ whole genome shotgun (WGS) entry which is preliminary data.</text>
</comment>
<feature type="transmembrane region" description="Helical" evidence="8">
    <location>
        <begin position="400"/>
        <end position="425"/>
    </location>
</feature>
<keyword evidence="6 8" id="KW-1133">Transmembrane helix</keyword>
<evidence type="ECO:0000259" key="9">
    <source>
        <dbReference type="PROSITE" id="PS50928"/>
    </source>
</evidence>
<reference evidence="10 11" key="1">
    <citation type="submission" date="2018-10" db="EMBL/GenBank/DDBJ databases">
        <title>Genomic Encyclopedia of Type Strains, Phase IV (KMG-IV): sequencing the most valuable type-strain genomes for metagenomic binning, comparative biology and taxonomic classification.</title>
        <authorList>
            <person name="Goeker M."/>
        </authorList>
    </citation>
    <scope>NUCLEOTIDE SEQUENCE [LARGE SCALE GENOMIC DNA]</scope>
    <source>
        <strain evidence="10 11">DSM 22653</strain>
    </source>
</reference>
<protein>
    <submittedName>
        <fullName evidence="10">Iron(III) transport system permease protein</fullName>
    </submittedName>
</protein>
<comment type="subcellular location">
    <subcellularLocation>
        <location evidence="1">Cell inner membrane</location>
        <topology evidence="1">Multi-pass membrane protein</topology>
    </subcellularLocation>
    <subcellularLocation>
        <location evidence="8">Cell membrane</location>
        <topology evidence="8">Multi-pass membrane protein</topology>
    </subcellularLocation>
</comment>
<feature type="transmembrane region" description="Helical" evidence="8">
    <location>
        <begin position="71"/>
        <end position="99"/>
    </location>
</feature>
<keyword evidence="3" id="KW-1003">Cell membrane</keyword>
<dbReference type="GO" id="GO:0005886">
    <property type="term" value="C:plasma membrane"/>
    <property type="evidence" value="ECO:0007669"/>
    <property type="project" value="UniProtKB-SubCell"/>
</dbReference>
<feature type="transmembrane region" description="Helical" evidence="8">
    <location>
        <begin position="151"/>
        <end position="175"/>
    </location>
</feature>
<keyword evidence="2 8" id="KW-0813">Transport</keyword>
<evidence type="ECO:0000313" key="10">
    <source>
        <dbReference type="EMBL" id="RKQ89078.1"/>
    </source>
</evidence>
<dbReference type="Pfam" id="PF00528">
    <property type="entry name" value="BPD_transp_1"/>
    <property type="match status" value="1"/>
</dbReference>
<dbReference type="Proteomes" id="UP000267019">
    <property type="component" value="Unassembled WGS sequence"/>
</dbReference>
<evidence type="ECO:0000256" key="2">
    <source>
        <dbReference type="ARBA" id="ARBA00022448"/>
    </source>
</evidence>
<organism evidence="10 11">
    <name type="scientific">Brockia lithotrophica</name>
    <dbReference type="NCBI Taxonomy" id="933949"/>
    <lineage>
        <taxon>Bacteria</taxon>
        <taxon>Bacillati</taxon>
        <taxon>Bacillota</taxon>
        <taxon>Bacilli</taxon>
        <taxon>Bacillales</taxon>
        <taxon>Bacillales Family X. Incertae Sedis</taxon>
        <taxon>Brockia</taxon>
    </lineage>
</organism>
<evidence type="ECO:0000256" key="8">
    <source>
        <dbReference type="RuleBase" id="RU363032"/>
    </source>
</evidence>
<keyword evidence="7 8" id="KW-0472">Membrane</keyword>
<name>A0A660L6M6_9BACL</name>
<feature type="domain" description="ABC transmembrane type-1" evidence="9">
    <location>
        <begin position="72"/>
        <end position="278"/>
    </location>
</feature>
<feature type="transmembrane region" description="Helical" evidence="8">
    <location>
        <begin position="369"/>
        <end position="388"/>
    </location>
</feature>
<dbReference type="GO" id="GO:0055085">
    <property type="term" value="P:transmembrane transport"/>
    <property type="evidence" value="ECO:0007669"/>
    <property type="project" value="InterPro"/>
</dbReference>
<evidence type="ECO:0000256" key="4">
    <source>
        <dbReference type="ARBA" id="ARBA00022519"/>
    </source>
</evidence>
<feature type="transmembrane region" description="Helical" evidence="8">
    <location>
        <begin position="258"/>
        <end position="280"/>
    </location>
</feature>
<evidence type="ECO:0000256" key="6">
    <source>
        <dbReference type="ARBA" id="ARBA00022989"/>
    </source>
</evidence>
<gene>
    <name evidence="10" type="ORF">C7438_0734</name>
</gene>
<feature type="transmembrane region" description="Helical" evidence="8">
    <location>
        <begin position="212"/>
        <end position="238"/>
    </location>
</feature>
<dbReference type="Gene3D" id="1.10.3720.10">
    <property type="entry name" value="MetI-like"/>
    <property type="match status" value="2"/>
</dbReference>
<dbReference type="OrthoDB" id="9776648at2"/>
<feature type="transmembrane region" description="Helical" evidence="8">
    <location>
        <begin position="111"/>
        <end position="131"/>
    </location>
</feature>
<dbReference type="EMBL" id="RBIJ01000001">
    <property type="protein sequence ID" value="RKQ89078.1"/>
    <property type="molecule type" value="Genomic_DNA"/>
</dbReference>
<evidence type="ECO:0000256" key="1">
    <source>
        <dbReference type="ARBA" id="ARBA00004429"/>
    </source>
</evidence>
<feature type="transmembrane region" description="Helical" evidence="8">
    <location>
        <begin position="431"/>
        <end position="448"/>
    </location>
</feature>
<evidence type="ECO:0000256" key="5">
    <source>
        <dbReference type="ARBA" id="ARBA00022692"/>
    </source>
</evidence>
<dbReference type="SUPFAM" id="SSF161098">
    <property type="entry name" value="MetI-like"/>
    <property type="match status" value="2"/>
</dbReference>
<evidence type="ECO:0000313" key="11">
    <source>
        <dbReference type="Proteomes" id="UP000267019"/>
    </source>
</evidence>
<dbReference type="InterPro" id="IPR035906">
    <property type="entry name" value="MetI-like_sf"/>
</dbReference>